<feature type="binding site" evidence="9">
    <location>
        <position position="242"/>
    </location>
    <ligand>
        <name>[4Fe-4S] cluster</name>
        <dbReference type="ChEBI" id="CHEBI:49883"/>
        <label>2</label>
    </ligand>
</feature>
<feature type="binding site" evidence="9">
    <location>
        <position position="246"/>
    </location>
    <ligand>
        <name>[4Fe-4S] cluster</name>
        <dbReference type="ChEBI" id="CHEBI:49883"/>
        <label>1</label>
    </ligand>
</feature>
<evidence type="ECO:0000256" key="9">
    <source>
        <dbReference type="HAMAP-Rule" id="MF_00916"/>
    </source>
</evidence>
<dbReference type="RefSeq" id="WP_085804715.1">
    <property type="nucleotide sequence ID" value="NZ_FWFX01000003.1"/>
</dbReference>
<evidence type="ECO:0000313" key="11">
    <source>
        <dbReference type="EMBL" id="SLN28025.1"/>
    </source>
</evidence>
<dbReference type="InterPro" id="IPR017896">
    <property type="entry name" value="4Fe4S_Fe-S-bd"/>
</dbReference>
<feature type="binding site" evidence="9">
    <location>
        <position position="221"/>
    </location>
    <ligand>
        <name>tRNA</name>
        <dbReference type="ChEBI" id="CHEBI:17843"/>
    </ligand>
</feature>
<organism evidence="11 12">
    <name type="scientific">Roseovarius albus</name>
    <dbReference type="NCBI Taxonomy" id="1247867"/>
    <lineage>
        <taxon>Bacteria</taxon>
        <taxon>Pseudomonadati</taxon>
        <taxon>Pseudomonadota</taxon>
        <taxon>Alphaproteobacteria</taxon>
        <taxon>Rhodobacterales</taxon>
        <taxon>Roseobacteraceae</taxon>
        <taxon>Roseovarius</taxon>
    </lineage>
</organism>
<evidence type="ECO:0000259" key="10">
    <source>
        <dbReference type="PROSITE" id="PS51379"/>
    </source>
</evidence>
<feature type="domain" description="4Fe-4S ferredoxin-type" evidence="10">
    <location>
        <begin position="177"/>
        <end position="206"/>
    </location>
</feature>
<dbReference type="InterPro" id="IPR004453">
    <property type="entry name" value="QueG"/>
</dbReference>
<evidence type="ECO:0000256" key="5">
    <source>
        <dbReference type="ARBA" id="ARBA00022785"/>
    </source>
</evidence>
<feature type="binding site" evidence="9">
    <location>
        <position position="196"/>
    </location>
    <ligand>
        <name>[4Fe-4S] cluster</name>
        <dbReference type="ChEBI" id="CHEBI:49883"/>
        <label>2</label>
    </ligand>
</feature>
<dbReference type="GO" id="GO:0052693">
    <property type="term" value="F:epoxyqueuosine reductase activity"/>
    <property type="evidence" value="ECO:0007669"/>
    <property type="project" value="UniProtKB-UniRule"/>
</dbReference>
<keyword evidence="4 9" id="KW-0479">Metal-binding</keyword>
<keyword evidence="7 9" id="KW-0408">Iron</keyword>
<feature type="binding site" evidence="9">
    <location>
        <position position="186"/>
    </location>
    <ligand>
        <name>[4Fe-4S] cluster</name>
        <dbReference type="ChEBI" id="CHEBI:49883"/>
        <label>1</label>
    </ligand>
</feature>
<keyword evidence="5 9" id="KW-0671">Queuosine biosynthesis</keyword>
<dbReference type="PROSITE" id="PS51379">
    <property type="entry name" value="4FE4S_FER_2"/>
    <property type="match status" value="1"/>
</dbReference>
<keyword evidence="2 9" id="KW-0963">Cytoplasm</keyword>
<sequence>MESLKQALVAQALSEGFDACRVCRPWDVPRVPERLAEFLKQGYQGQMGWLEERSHWRGDPSMLWPEARSVIVLGESYTPNEDPMATVDQPDIGTISVYARNKDYHDLVKKRLKRLARWLIAEGGGEVKVFVDTAPVPEKPLGQAAGLGWQGKHTNLVSRHLGSWFFIGSVFTTLEVPTDRSEVDHCGRCRACLDACPTDAFPAPYQLDARRCISYLTIEHKGPIDPKLRSLMGNRIYGCDDCLAACPWNKFAVEARELRYHAREDLIAPELADLVQLDDTAFRAKFSGSPIKRIGRDRFVRNVLYAIGNSGRADLRRFAQDLCEDPDETIADAARWAVLRLENDAKGMESP</sequence>
<feature type="binding site" evidence="9">
    <location>
        <begin position="239"/>
        <end position="240"/>
    </location>
    <ligand>
        <name>cob(II)alamin</name>
        <dbReference type="ChEBI" id="CHEBI:16304"/>
    </ligand>
</feature>
<evidence type="ECO:0000256" key="6">
    <source>
        <dbReference type="ARBA" id="ARBA00023002"/>
    </source>
</evidence>
<comment type="caution">
    <text evidence="9">Lacks conserved residue(s) required for the propagation of feature annotation.</text>
</comment>
<proteinExistence type="inferred from homology"/>
<dbReference type="Pfam" id="PF13484">
    <property type="entry name" value="Fer4_16"/>
    <property type="match status" value="1"/>
</dbReference>
<comment type="cofactor">
    <cofactor evidence="9">
        <name>[4Fe-4S] cluster</name>
        <dbReference type="ChEBI" id="CHEBI:49883"/>
    </cofactor>
    <text evidence="9">Binds 2 [4Fe-4S] clusters per monomer.</text>
</comment>
<feature type="binding site" evidence="9">
    <location>
        <position position="239"/>
    </location>
    <ligand>
        <name>[4Fe-4S] cluster</name>
        <dbReference type="ChEBI" id="CHEBI:49883"/>
        <label>2</label>
    </ligand>
</feature>
<dbReference type="GO" id="GO:0051539">
    <property type="term" value="F:4 iron, 4 sulfur cluster binding"/>
    <property type="evidence" value="ECO:0007669"/>
    <property type="project" value="UniProtKB-KW"/>
</dbReference>
<dbReference type="Proteomes" id="UP000193061">
    <property type="component" value="Unassembled WGS sequence"/>
</dbReference>
<comment type="subcellular location">
    <subcellularLocation>
        <location evidence="9">Cytoplasm</location>
    </subcellularLocation>
</comment>
<feature type="binding site" evidence="9">
    <location>
        <position position="214"/>
    </location>
    <ligand>
        <name>cob(II)alamin</name>
        <dbReference type="ChEBI" id="CHEBI:16304"/>
    </ligand>
</feature>
<evidence type="ECO:0000256" key="8">
    <source>
        <dbReference type="ARBA" id="ARBA00023014"/>
    </source>
</evidence>
<reference evidence="11 12" key="1">
    <citation type="submission" date="2017-03" db="EMBL/GenBank/DDBJ databases">
        <authorList>
            <person name="Afonso C.L."/>
            <person name="Miller P.J."/>
            <person name="Scott M.A."/>
            <person name="Spackman E."/>
            <person name="Goraichik I."/>
            <person name="Dimitrov K.M."/>
            <person name="Suarez D.L."/>
            <person name="Swayne D.E."/>
        </authorList>
    </citation>
    <scope>NUCLEOTIDE SEQUENCE [LARGE SCALE GENOMIC DNA]</scope>
    <source>
        <strain evidence="11 12">CECT 7450</strain>
    </source>
</reference>
<feature type="binding site" evidence="9">
    <location>
        <position position="189"/>
    </location>
    <ligand>
        <name>[4Fe-4S] cluster</name>
        <dbReference type="ChEBI" id="CHEBI:49883"/>
        <label>1</label>
    </ligand>
</feature>
<keyword evidence="3 9" id="KW-0819">tRNA processing</keyword>
<comment type="similarity">
    <text evidence="9">Belongs to the QueG family.</text>
</comment>
<comment type="pathway">
    <text evidence="9">tRNA modification; tRNA-queuosine biosynthesis.</text>
</comment>
<accession>A0A1X6YR39</accession>
<feature type="binding site" evidence="9">
    <location>
        <position position="132"/>
    </location>
    <ligand>
        <name>cob(II)alamin</name>
        <dbReference type="ChEBI" id="CHEBI:16304"/>
    </ligand>
</feature>
<dbReference type="HAMAP" id="MF_00916">
    <property type="entry name" value="QueG"/>
    <property type="match status" value="1"/>
</dbReference>
<dbReference type="AlphaFoldDB" id="A0A1X6YR39"/>
<dbReference type="GO" id="GO:0005737">
    <property type="term" value="C:cytoplasm"/>
    <property type="evidence" value="ECO:0007669"/>
    <property type="project" value="UniProtKB-SubCell"/>
</dbReference>
<dbReference type="EC" id="1.17.99.6" evidence="9"/>
<dbReference type="PANTHER" id="PTHR30002:SF4">
    <property type="entry name" value="EPOXYQUEUOSINE REDUCTASE"/>
    <property type="match status" value="1"/>
</dbReference>
<dbReference type="UniPathway" id="UPA00392"/>
<dbReference type="GO" id="GO:0008616">
    <property type="term" value="P:tRNA queuosine(34) biosynthetic process"/>
    <property type="evidence" value="ECO:0007669"/>
    <property type="project" value="UniProtKB-UniRule"/>
</dbReference>
<keyword evidence="9" id="KW-0846">Cobalamin</keyword>
<feature type="binding site" evidence="9">
    <location>
        <position position="167"/>
    </location>
    <ligand>
        <name>cob(II)alamin</name>
        <dbReference type="ChEBI" id="CHEBI:16304"/>
    </ligand>
</feature>
<feature type="binding site" evidence="9">
    <location>
        <position position="156"/>
    </location>
    <ligand>
        <name>cob(II)alamin</name>
        <dbReference type="ChEBI" id="CHEBI:16304"/>
    </ligand>
</feature>
<comment type="subunit">
    <text evidence="9">Monomer.</text>
</comment>
<name>A0A1X6YR39_9RHOB</name>
<feature type="binding site" evidence="9">
    <location>
        <position position="192"/>
    </location>
    <ligand>
        <name>[4Fe-4S] cluster</name>
        <dbReference type="ChEBI" id="CHEBI:49883"/>
        <label>1</label>
    </ligand>
</feature>
<keyword evidence="9" id="KW-0170">Cobalt</keyword>
<dbReference type="Gene3D" id="3.30.70.20">
    <property type="match status" value="1"/>
</dbReference>
<dbReference type="InterPro" id="IPR013542">
    <property type="entry name" value="QueG_DUF1730"/>
</dbReference>
<comment type="cofactor">
    <cofactor evidence="9">
        <name>cob(II)alamin</name>
        <dbReference type="ChEBI" id="CHEBI:16304"/>
    </cofactor>
</comment>
<dbReference type="EMBL" id="FWFX01000003">
    <property type="protein sequence ID" value="SLN28025.1"/>
    <property type="molecule type" value="Genomic_DNA"/>
</dbReference>
<dbReference type="PANTHER" id="PTHR30002">
    <property type="entry name" value="EPOXYQUEUOSINE REDUCTASE"/>
    <property type="match status" value="1"/>
</dbReference>
<protein>
    <recommendedName>
        <fullName evidence="9">Epoxyqueuosine reductase</fullName>
        <ecNumber evidence="9">1.17.99.6</ecNumber>
    </recommendedName>
    <alternativeName>
        <fullName evidence="9">Queuosine biosynthesis protein QueG</fullName>
    </alternativeName>
</protein>
<evidence type="ECO:0000256" key="7">
    <source>
        <dbReference type="ARBA" id="ARBA00023004"/>
    </source>
</evidence>
<dbReference type="OrthoDB" id="9784571at2"/>
<dbReference type="SUPFAM" id="SSF46548">
    <property type="entry name" value="alpha-helical ferredoxin"/>
    <property type="match status" value="1"/>
</dbReference>
<evidence type="ECO:0000313" key="12">
    <source>
        <dbReference type="Proteomes" id="UP000193061"/>
    </source>
</evidence>
<comment type="function">
    <text evidence="9">Catalyzes the conversion of epoxyqueuosine (oQ) to queuosine (Q), which is a hypermodified base found in the wobble positions of tRNA(Asp), tRNA(Asn), tRNA(His) and tRNA(Tyr).</text>
</comment>
<dbReference type="PROSITE" id="PS00198">
    <property type="entry name" value="4FE4S_FER_1"/>
    <property type="match status" value="1"/>
</dbReference>
<evidence type="ECO:0000256" key="4">
    <source>
        <dbReference type="ARBA" id="ARBA00022723"/>
    </source>
</evidence>
<evidence type="ECO:0000256" key="3">
    <source>
        <dbReference type="ARBA" id="ARBA00022694"/>
    </source>
</evidence>
<evidence type="ECO:0000256" key="1">
    <source>
        <dbReference type="ARBA" id="ARBA00022485"/>
    </source>
</evidence>
<dbReference type="GO" id="GO:0046872">
    <property type="term" value="F:metal ion binding"/>
    <property type="evidence" value="ECO:0007669"/>
    <property type="project" value="UniProtKB-KW"/>
</dbReference>
<feature type="active site" description="Proton donor" evidence="9">
    <location>
        <position position="132"/>
    </location>
</feature>
<dbReference type="NCBIfam" id="TIGR00276">
    <property type="entry name" value="tRNA epoxyqueuosine(34) reductase QueG"/>
    <property type="match status" value="1"/>
</dbReference>
<feature type="binding site" evidence="9">
    <location>
        <position position="57"/>
    </location>
    <ligand>
        <name>cob(II)alamin</name>
        <dbReference type="ChEBI" id="CHEBI:16304"/>
    </ligand>
</feature>
<evidence type="ECO:0000256" key="2">
    <source>
        <dbReference type="ARBA" id="ARBA00022490"/>
    </source>
</evidence>
<comment type="catalytic activity">
    <reaction evidence="9">
        <text>epoxyqueuosine(34) in tRNA + AH2 = queuosine(34) in tRNA + A + H2O</text>
        <dbReference type="Rhea" id="RHEA:32159"/>
        <dbReference type="Rhea" id="RHEA-COMP:18571"/>
        <dbReference type="Rhea" id="RHEA-COMP:18582"/>
        <dbReference type="ChEBI" id="CHEBI:13193"/>
        <dbReference type="ChEBI" id="CHEBI:15377"/>
        <dbReference type="ChEBI" id="CHEBI:17499"/>
        <dbReference type="ChEBI" id="CHEBI:194431"/>
        <dbReference type="ChEBI" id="CHEBI:194443"/>
        <dbReference type="EC" id="1.17.99.6"/>
    </reaction>
</comment>
<keyword evidence="1 9" id="KW-0004">4Fe-4S</keyword>
<dbReference type="InterPro" id="IPR017900">
    <property type="entry name" value="4Fe4S_Fe_S_CS"/>
</dbReference>
<keyword evidence="8 9" id="KW-0411">Iron-sulfur</keyword>
<keyword evidence="6 9" id="KW-0560">Oxidoreductase</keyword>
<feature type="binding site" evidence="9">
    <location>
        <position position="212"/>
    </location>
    <ligand>
        <name>[4Fe-4S] cluster</name>
        <dbReference type="ChEBI" id="CHEBI:49883"/>
        <label>2</label>
    </ligand>
</feature>
<dbReference type="GO" id="GO:0031419">
    <property type="term" value="F:cobalamin binding"/>
    <property type="evidence" value="ECO:0007669"/>
    <property type="project" value="UniProtKB-KW"/>
</dbReference>
<keyword evidence="12" id="KW-1185">Reference proteome</keyword>
<dbReference type="Pfam" id="PF08331">
    <property type="entry name" value="QueG_DUF1730"/>
    <property type="match status" value="1"/>
</dbReference>
<gene>
    <name evidence="11" type="primary">queG_1</name>
    <name evidence="9" type="synonym">queG</name>
    <name evidence="11" type="ORF">ROA7450_01148</name>
</gene>